<name>A0A9D4MTG2_DREPO</name>
<protein>
    <submittedName>
        <fullName evidence="1">Uncharacterized protein</fullName>
    </submittedName>
</protein>
<sequence length="152" mass="17228">MPISIENSPFWCDITLYYITQASSDITIFYVTQASSNITIYYVTQASSNIPIYYVIQATRSNITIHYVTQAMTVQQKWNSSQTFDTILASSSAKIELKPDTGHLEVNVPRISCQCSTGEREKERDRNAPVWYGENLLNSHALRTGIEHGLQK</sequence>
<dbReference type="Proteomes" id="UP000828390">
    <property type="component" value="Unassembled WGS sequence"/>
</dbReference>
<evidence type="ECO:0000313" key="2">
    <source>
        <dbReference type="Proteomes" id="UP000828390"/>
    </source>
</evidence>
<keyword evidence="2" id="KW-1185">Reference proteome</keyword>
<reference evidence="1" key="2">
    <citation type="submission" date="2020-11" db="EMBL/GenBank/DDBJ databases">
        <authorList>
            <person name="McCartney M.A."/>
            <person name="Auch B."/>
            <person name="Kono T."/>
            <person name="Mallez S."/>
            <person name="Becker A."/>
            <person name="Gohl D.M."/>
            <person name="Silverstein K.A.T."/>
            <person name="Koren S."/>
            <person name="Bechman K.B."/>
            <person name="Herman A."/>
            <person name="Abrahante J.E."/>
            <person name="Garbe J."/>
        </authorList>
    </citation>
    <scope>NUCLEOTIDE SEQUENCE</scope>
    <source>
        <strain evidence="1">Duluth1</strain>
        <tissue evidence="1">Whole animal</tissue>
    </source>
</reference>
<accession>A0A9D4MTG2</accession>
<dbReference type="EMBL" id="JAIWYP010000001">
    <property type="protein sequence ID" value="KAH3882201.1"/>
    <property type="molecule type" value="Genomic_DNA"/>
</dbReference>
<organism evidence="1 2">
    <name type="scientific">Dreissena polymorpha</name>
    <name type="common">Zebra mussel</name>
    <name type="synonym">Mytilus polymorpha</name>
    <dbReference type="NCBI Taxonomy" id="45954"/>
    <lineage>
        <taxon>Eukaryota</taxon>
        <taxon>Metazoa</taxon>
        <taxon>Spiralia</taxon>
        <taxon>Lophotrochozoa</taxon>
        <taxon>Mollusca</taxon>
        <taxon>Bivalvia</taxon>
        <taxon>Autobranchia</taxon>
        <taxon>Heteroconchia</taxon>
        <taxon>Euheterodonta</taxon>
        <taxon>Imparidentia</taxon>
        <taxon>Neoheterodontei</taxon>
        <taxon>Myida</taxon>
        <taxon>Dreissenoidea</taxon>
        <taxon>Dreissenidae</taxon>
        <taxon>Dreissena</taxon>
    </lineage>
</organism>
<evidence type="ECO:0000313" key="1">
    <source>
        <dbReference type="EMBL" id="KAH3882201.1"/>
    </source>
</evidence>
<comment type="caution">
    <text evidence="1">The sequence shown here is derived from an EMBL/GenBank/DDBJ whole genome shotgun (WGS) entry which is preliminary data.</text>
</comment>
<proteinExistence type="predicted"/>
<gene>
    <name evidence="1" type="ORF">DPMN_006133</name>
</gene>
<dbReference type="AlphaFoldDB" id="A0A9D4MTG2"/>
<reference evidence="1" key="1">
    <citation type="journal article" date="2019" name="bioRxiv">
        <title>The Genome of the Zebra Mussel, Dreissena polymorpha: A Resource for Invasive Species Research.</title>
        <authorList>
            <person name="McCartney M.A."/>
            <person name="Auch B."/>
            <person name="Kono T."/>
            <person name="Mallez S."/>
            <person name="Zhang Y."/>
            <person name="Obille A."/>
            <person name="Becker A."/>
            <person name="Abrahante J.E."/>
            <person name="Garbe J."/>
            <person name="Badalamenti J.P."/>
            <person name="Herman A."/>
            <person name="Mangelson H."/>
            <person name="Liachko I."/>
            <person name="Sullivan S."/>
            <person name="Sone E.D."/>
            <person name="Koren S."/>
            <person name="Silverstein K.A.T."/>
            <person name="Beckman K.B."/>
            <person name="Gohl D.M."/>
        </authorList>
    </citation>
    <scope>NUCLEOTIDE SEQUENCE</scope>
    <source>
        <strain evidence="1">Duluth1</strain>
        <tissue evidence="1">Whole animal</tissue>
    </source>
</reference>